<evidence type="ECO:0000256" key="3">
    <source>
        <dbReference type="ARBA" id="ARBA00023110"/>
    </source>
</evidence>
<dbReference type="Proteomes" id="UP001196068">
    <property type="component" value="Unassembled WGS sequence"/>
</dbReference>
<evidence type="ECO:0000256" key="1">
    <source>
        <dbReference type="ARBA" id="ARBA00000971"/>
    </source>
</evidence>
<dbReference type="Gene3D" id="3.10.50.40">
    <property type="match status" value="1"/>
</dbReference>
<evidence type="ECO:0000259" key="8">
    <source>
        <dbReference type="PROSITE" id="PS50059"/>
    </source>
</evidence>
<evidence type="ECO:0000256" key="4">
    <source>
        <dbReference type="ARBA" id="ARBA00023235"/>
    </source>
</evidence>
<gene>
    <name evidence="9" type="ORF">GXW79_06700</name>
</gene>
<dbReference type="GO" id="GO:0015031">
    <property type="term" value="P:protein transport"/>
    <property type="evidence" value="ECO:0007669"/>
    <property type="project" value="InterPro"/>
</dbReference>
<dbReference type="AlphaFoldDB" id="A0AAF1KRW8"/>
<reference evidence="9" key="2">
    <citation type="journal article" date="2021" name="Syst. Appl. Microbiol.">
        <title>Roseomonas hellenica sp. nov., isolated from roots of wild-growing Alkanna tinctoria.</title>
        <authorList>
            <person name="Rat A."/>
            <person name="Naranjo H.D."/>
            <person name="Lebbe L."/>
            <person name="Cnockaert M."/>
            <person name="Krigas N."/>
            <person name="Grigoriadou K."/>
            <person name="Maloupa E."/>
            <person name="Willems A."/>
        </authorList>
    </citation>
    <scope>NUCLEOTIDE SEQUENCE</scope>
    <source>
        <strain evidence="9">LMG 28251</strain>
    </source>
</reference>
<evidence type="ECO:0000313" key="9">
    <source>
        <dbReference type="EMBL" id="MBR0654762.1"/>
    </source>
</evidence>
<accession>A0AAF1KRW8</accession>
<dbReference type="SUPFAM" id="SSF54534">
    <property type="entry name" value="FKBP-like"/>
    <property type="match status" value="1"/>
</dbReference>
<evidence type="ECO:0000313" key="10">
    <source>
        <dbReference type="Proteomes" id="UP001196068"/>
    </source>
</evidence>
<dbReference type="InterPro" id="IPR046357">
    <property type="entry name" value="PPIase_dom_sf"/>
</dbReference>
<dbReference type="GO" id="GO:0006457">
    <property type="term" value="P:protein folding"/>
    <property type="evidence" value="ECO:0007669"/>
    <property type="project" value="InterPro"/>
</dbReference>
<comment type="subcellular location">
    <subcellularLocation>
        <location evidence="2">Cytoplasm</location>
    </subcellularLocation>
</comment>
<comment type="function">
    <text evidence="5">Involved in protein export. Acts as a chaperone by maintaining the newly synthesized protein in an open conformation. Functions as a peptidyl-prolyl cis-trans isomerase.</text>
</comment>
<keyword evidence="4 6" id="KW-0413">Isomerase</keyword>
<dbReference type="Pfam" id="PF00254">
    <property type="entry name" value="FKBP_C"/>
    <property type="match status" value="1"/>
</dbReference>
<proteinExistence type="predicted"/>
<comment type="catalytic activity">
    <reaction evidence="1 6">
        <text>[protein]-peptidylproline (omega=180) = [protein]-peptidylproline (omega=0)</text>
        <dbReference type="Rhea" id="RHEA:16237"/>
        <dbReference type="Rhea" id="RHEA-COMP:10747"/>
        <dbReference type="Rhea" id="RHEA-COMP:10748"/>
        <dbReference type="ChEBI" id="CHEBI:83833"/>
        <dbReference type="ChEBI" id="CHEBI:83834"/>
        <dbReference type="EC" id="5.2.1.8"/>
    </reaction>
</comment>
<dbReference type="NCBIfam" id="TIGR00115">
    <property type="entry name" value="tig"/>
    <property type="match status" value="1"/>
</dbReference>
<dbReference type="InterPro" id="IPR005215">
    <property type="entry name" value="Trig_fac"/>
</dbReference>
<evidence type="ECO:0000256" key="5">
    <source>
        <dbReference type="ARBA" id="ARBA00024849"/>
    </source>
</evidence>
<evidence type="ECO:0000256" key="2">
    <source>
        <dbReference type="ARBA" id="ARBA00004496"/>
    </source>
</evidence>
<feature type="region of interest" description="Disordered" evidence="7">
    <location>
        <begin position="1"/>
        <end position="20"/>
    </location>
</feature>
<dbReference type="InterPro" id="IPR001179">
    <property type="entry name" value="PPIase_FKBP_dom"/>
</dbReference>
<dbReference type="GO" id="GO:0005737">
    <property type="term" value="C:cytoplasm"/>
    <property type="evidence" value="ECO:0007669"/>
    <property type="project" value="UniProtKB-SubCell"/>
</dbReference>
<reference evidence="9" key="1">
    <citation type="submission" date="2020-01" db="EMBL/GenBank/DDBJ databases">
        <authorList>
            <person name="Rat A."/>
        </authorList>
    </citation>
    <scope>NUCLEOTIDE SEQUENCE</scope>
    <source>
        <strain evidence="9">LMG 28251</strain>
    </source>
</reference>
<dbReference type="EMBL" id="JAAEDH010000005">
    <property type="protein sequence ID" value="MBR0654762.1"/>
    <property type="molecule type" value="Genomic_DNA"/>
</dbReference>
<dbReference type="SUPFAM" id="SSF109998">
    <property type="entry name" value="Triger factor/SurA peptide-binding domain-like"/>
    <property type="match status" value="1"/>
</dbReference>
<organism evidence="9 10">
    <name type="scientific">Plastoroseomonas arctica</name>
    <dbReference type="NCBI Taxonomy" id="1509237"/>
    <lineage>
        <taxon>Bacteria</taxon>
        <taxon>Pseudomonadati</taxon>
        <taxon>Pseudomonadota</taxon>
        <taxon>Alphaproteobacteria</taxon>
        <taxon>Acetobacterales</taxon>
        <taxon>Acetobacteraceae</taxon>
        <taxon>Plastoroseomonas</taxon>
    </lineage>
</organism>
<dbReference type="GO" id="GO:0003755">
    <property type="term" value="F:peptidyl-prolyl cis-trans isomerase activity"/>
    <property type="evidence" value="ECO:0007669"/>
    <property type="project" value="UniProtKB-KW"/>
</dbReference>
<dbReference type="InterPro" id="IPR027304">
    <property type="entry name" value="Trigger_fact/SurA_dom_sf"/>
</dbReference>
<dbReference type="PROSITE" id="PS50059">
    <property type="entry name" value="FKBP_PPIASE"/>
    <property type="match status" value="1"/>
</dbReference>
<keyword evidence="3 6" id="KW-0697">Rotamase</keyword>
<feature type="domain" description="PPIase FKBP-type" evidence="8">
    <location>
        <begin position="1"/>
        <end position="58"/>
    </location>
</feature>
<comment type="caution">
    <text evidence="9">The sequence shown here is derived from an EMBL/GenBank/DDBJ whole genome shotgun (WGS) entry which is preliminary data.</text>
</comment>
<protein>
    <recommendedName>
        <fullName evidence="6">peptidylprolyl isomerase</fullName>
        <ecNumber evidence="6">5.2.1.8</ecNumber>
    </recommendedName>
</protein>
<dbReference type="EC" id="5.2.1.8" evidence="6"/>
<dbReference type="InterPro" id="IPR037041">
    <property type="entry name" value="Trigger_fac_C_sf"/>
</dbReference>
<evidence type="ECO:0000256" key="7">
    <source>
        <dbReference type="SAM" id="MobiDB-lite"/>
    </source>
</evidence>
<evidence type="ECO:0000256" key="6">
    <source>
        <dbReference type="PROSITE-ProRule" id="PRU00277"/>
    </source>
</evidence>
<sequence>MAGDAVPAEPFPGGSAEDAPIEIGGGNFIPGFAEQLEGISPGEARDIQVAFPMAYGSKDLAGKEAVFAITAKGLKRTIVKPIDDELAKGIGFEGLEPLKAVIREQMQREYDQMSRMRVKRVLLDKLAEQASFEVPEGMVEAEFKAIWDRIEEDRKAGKPDAEDAGKDDDTLKAEYRTIAERRIRLGLMLSEIGRTNNVQVSAEEMQRAMRQEAGKYPGQEQMVIDFFRKNPQAAEGLRAPIFEEKVVDFMLELAQVTDRVVTPEEIAAE</sequence>
<keyword evidence="10" id="KW-1185">Reference proteome</keyword>
<name>A0AAF1KRW8_9PROT</name>
<dbReference type="Pfam" id="PF05698">
    <property type="entry name" value="Trigger_C"/>
    <property type="match status" value="1"/>
</dbReference>
<dbReference type="InterPro" id="IPR008880">
    <property type="entry name" value="Trigger_fac_C"/>
</dbReference>
<dbReference type="Gene3D" id="1.10.3120.10">
    <property type="entry name" value="Trigger factor, C-terminal domain"/>
    <property type="match status" value="1"/>
</dbReference>